<keyword evidence="3 6" id="KW-0479">Metal-binding</keyword>
<dbReference type="InterPro" id="IPR036396">
    <property type="entry name" value="Cyt_P450_sf"/>
</dbReference>
<organism evidence="8 9">
    <name type="scientific">Helianthus annuus</name>
    <name type="common">Common sunflower</name>
    <dbReference type="NCBI Taxonomy" id="4232"/>
    <lineage>
        <taxon>Eukaryota</taxon>
        <taxon>Viridiplantae</taxon>
        <taxon>Streptophyta</taxon>
        <taxon>Embryophyta</taxon>
        <taxon>Tracheophyta</taxon>
        <taxon>Spermatophyta</taxon>
        <taxon>Magnoliopsida</taxon>
        <taxon>eudicotyledons</taxon>
        <taxon>Gunneridae</taxon>
        <taxon>Pentapetalae</taxon>
        <taxon>asterids</taxon>
        <taxon>campanulids</taxon>
        <taxon>Asterales</taxon>
        <taxon>Asteraceae</taxon>
        <taxon>Asteroideae</taxon>
        <taxon>Heliantheae alliance</taxon>
        <taxon>Heliantheae</taxon>
        <taxon>Helianthus</taxon>
    </lineage>
</organism>
<keyword evidence="5 6" id="KW-0408">Iron</keyword>
<dbReference type="GO" id="GO:0020037">
    <property type="term" value="F:heme binding"/>
    <property type="evidence" value="ECO:0007669"/>
    <property type="project" value="InterPro"/>
</dbReference>
<accession>A0A251U3Y5</accession>
<dbReference type="GO" id="GO:0016705">
    <property type="term" value="F:oxidoreductase activity, acting on paired donors, with incorporation or reduction of molecular oxygen"/>
    <property type="evidence" value="ECO:0007669"/>
    <property type="project" value="InterPro"/>
</dbReference>
<gene>
    <name evidence="8" type="ORF">HannXRQ_Chr08g0216081</name>
    <name evidence="7" type="ORF">HanXRQr2_Chr08g0326871</name>
</gene>
<keyword evidence="6" id="KW-0349">Heme</keyword>
<proteinExistence type="inferred from homology"/>
<keyword evidence="4 6" id="KW-0560">Oxidoreductase</keyword>
<evidence type="ECO:0000256" key="2">
    <source>
        <dbReference type="ARBA" id="ARBA00010617"/>
    </source>
</evidence>
<evidence type="ECO:0000313" key="7">
    <source>
        <dbReference type="EMBL" id="KAF5794330.1"/>
    </source>
</evidence>
<dbReference type="InParanoid" id="A0A251U3Y5"/>
<dbReference type="GO" id="GO:0004497">
    <property type="term" value="F:monooxygenase activity"/>
    <property type="evidence" value="ECO:0007669"/>
    <property type="project" value="UniProtKB-KW"/>
</dbReference>
<comment type="cofactor">
    <cofactor evidence="1">
        <name>heme</name>
        <dbReference type="ChEBI" id="CHEBI:30413"/>
    </cofactor>
</comment>
<dbReference type="InterPro" id="IPR001128">
    <property type="entry name" value="Cyt_P450"/>
</dbReference>
<keyword evidence="9" id="KW-1185">Reference proteome</keyword>
<dbReference type="GO" id="GO:0005506">
    <property type="term" value="F:iron ion binding"/>
    <property type="evidence" value="ECO:0007669"/>
    <property type="project" value="InterPro"/>
</dbReference>
<dbReference type="Pfam" id="PF00067">
    <property type="entry name" value="p450"/>
    <property type="match status" value="1"/>
</dbReference>
<evidence type="ECO:0000313" key="8">
    <source>
        <dbReference type="EMBL" id="OTG17789.1"/>
    </source>
</evidence>
<evidence type="ECO:0000256" key="3">
    <source>
        <dbReference type="ARBA" id="ARBA00022723"/>
    </source>
</evidence>
<dbReference type="EMBL" id="MNCJ02000323">
    <property type="protein sequence ID" value="KAF5794330.1"/>
    <property type="molecule type" value="Genomic_DNA"/>
</dbReference>
<reference evidence="8" key="2">
    <citation type="submission" date="2017-02" db="EMBL/GenBank/DDBJ databases">
        <title>Sunflower complete genome.</title>
        <authorList>
            <person name="Langlade N."/>
            <person name="Munos S."/>
        </authorList>
    </citation>
    <scope>NUCLEOTIDE SEQUENCE [LARGE SCALE GENOMIC DNA]</scope>
    <source>
        <tissue evidence="8">Leaves</tissue>
    </source>
</reference>
<dbReference type="EMBL" id="CM007897">
    <property type="protein sequence ID" value="OTG17789.1"/>
    <property type="molecule type" value="Genomic_DNA"/>
</dbReference>
<dbReference type="SUPFAM" id="SSF48264">
    <property type="entry name" value="Cytochrome P450"/>
    <property type="match status" value="1"/>
</dbReference>
<name>A0A251U3Y5_HELAN</name>
<reference evidence="7 9" key="1">
    <citation type="journal article" date="2017" name="Nature">
        <title>The sunflower genome provides insights into oil metabolism, flowering and Asterid evolution.</title>
        <authorList>
            <person name="Badouin H."/>
            <person name="Gouzy J."/>
            <person name="Grassa C.J."/>
            <person name="Murat F."/>
            <person name="Staton S.E."/>
            <person name="Cottret L."/>
            <person name="Lelandais-Briere C."/>
            <person name="Owens G.L."/>
            <person name="Carrere S."/>
            <person name="Mayjonade B."/>
            <person name="Legrand L."/>
            <person name="Gill N."/>
            <person name="Kane N.C."/>
            <person name="Bowers J.E."/>
            <person name="Hubner S."/>
            <person name="Bellec A."/>
            <person name="Berard A."/>
            <person name="Berges H."/>
            <person name="Blanchet N."/>
            <person name="Boniface M.C."/>
            <person name="Brunel D."/>
            <person name="Catrice O."/>
            <person name="Chaidir N."/>
            <person name="Claudel C."/>
            <person name="Donnadieu C."/>
            <person name="Faraut T."/>
            <person name="Fievet G."/>
            <person name="Helmstetter N."/>
            <person name="King M."/>
            <person name="Knapp S.J."/>
            <person name="Lai Z."/>
            <person name="Le Paslier M.C."/>
            <person name="Lippi Y."/>
            <person name="Lorenzon L."/>
            <person name="Mandel J.R."/>
            <person name="Marage G."/>
            <person name="Marchand G."/>
            <person name="Marquand E."/>
            <person name="Bret-Mestries E."/>
            <person name="Morien E."/>
            <person name="Nambeesan S."/>
            <person name="Nguyen T."/>
            <person name="Pegot-Espagnet P."/>
            <person name="Pouilly N."/>
            <person name="Raftis F."/>
            <person name="Sallet E."/>
            <person name="Schiex T."/>
            <person name="Thomas J."/>
            <person name="Vandecasteele C."/>
            <person name="Vares D."/>
            <person name="Vear F."/>
            <person name="Vautrin S."/>
            <person name="Crespi M."/>
            <person name="Mangin B."/>
            <person name="Burke J.M."/>
            <person name="Salse J."/>
            <person name="Munos S."/>
            <person name="Vincourt P."/>
            <person name="Rieseberg L.H."/>
            <person name="Langlade N.B."/>
        </authorList>
    </citation>
    <scope>NUCLEOTIDE SEQUENCE [LARGE SCALE GENOMIC DNA]</scope>
    <source>
        <strain evidence="9">cv. SF193</strain>
        <tissue evidence="7">Leaves</tissue>
    </source>
</reference>
<dbReference type="PROSITE" id="PS00086">
    <property type="entry name" value="CYTOCHROME_P450"/>
    <property type="match status" value="1"/>
</dbReference>
<reference evidence="7" key="3">
    <citation type="submission" date="2020-06" db="EMBL/GenBank/DDBJ databases">
        <title>Helianthus annuus Genome sequencing and assembly Release 2.</title>
        <authorList>
            <person name="Gouzy J."/>
            <person name="Langlade N."/>
            <person name="Munos S."/>
        </authorList>
    </citation>
    <scope>NUCLEOTIDE SEQUENCE</scope>
    <source>
        <tissue evidence="7">Leaves</tissue>
    </source>
</reference>
<protein>
    <submittedName>
        <fullName evidence="7 8">Cytochrome P450</fullName>
    </submittedName>
</protein>
<keyword evidence="6" id="KW-0503">Monooxygenase</keyword>
<evidence type="ECO:0000256" key="6">
    <source>
        <dbReference type="RuleBase" id="RU000461"/>
    </source>
</evidence>
<dbReference type="Proteomes" id="UP000215914">
    <property type="component" value="Chromosome 8"/>
</dbReference>
<dbReference type="Gramene" id="mRNA:HanXRQr2_Chr08g0326871">
    <property type="protein sequence ID" value="CDS:HanXRQr2_Chr08g0326871.1"/>
    <property type="gene ID" value="HanXRQr2_Chr08g0326871"/>
</dbReference>
<evidence type="ECO:0000256" key="5">
    <source>
        <dbReference type="ARBA" id="ARBA00023004"/>
    </source>
</evidence>
<comment type="similarity">
    <text evidence="2 6">Belongs to the cytochrome P450 family.</text>
</comment>
<sequence length="71" mass="8188">MGRMKTIWGEDCMEFKPERWISKSGEIKNEPSYKSPIFNAGPRTCLGKNMALSQLKIVATTIIYHYHIQLV</sequence>
<dbReference type="Gene3D" id="1.10.630.10">
    <property type="entry name" value="Cytochrome P450"/>
    <property type="match status" value="1"/>
</dbReference>
<dbReference type="InterPro" id="IPR017972">
    <property type="entry name" value="Cyt_P450_CS"/>
</dbReference>
<evidence type="ECO:0000313" key="9">
    <source>
        <dbReference type="Proteomes" id="UP000215914"/>
    </source>
</evidence>
<evidence type="ECO:0000256" key="4">
    <source>
        <dbReference type="ARBA" id="ARBA00023002"/>
    </source>
</evidence>
<evidence type="ECO:0000256" key="1">
    <source>
        <dbReference type="ARBA" id="ARBA00001971"/>
    </source>
</evidence>
<dbReference type="PANTHER" id="PTHR24296">
    <property type="entry name" value="CYTOCHROME P450"/>
    <property type="match status" value="1"/>
</dbReference>
<dbReference type="OMA" id="KAFNAGP"/>
<dbReference type="GO" id="GO:0006629">
    <property type="term" value="P:lipid metabolic process"/>
    <property type="evidence" value="ECO:0007669"/>
    <property type="project" value="UniProtKB-ARBA"/>
</dbReference>
<dbReference type="AlphaFoldDB" id="A0A251U3Y5"/>